<dbReference type="InterPro" id="IPR001466">
    <property type="entry name" value="Beta-lactam-related"/>
</dbReference>
<dbReference type="Proteomes" id="UP000240505">
    <property type="component" value="Chromosome"/>
</dbReference>
<gene>
    <name evidence="3" type="ORF">C9I28_26410</name>
</gene>
<dbReference type="RefSeq" id="WP_107144099.1">
    <property type="nucleotide sequence ID" value="NZ_CP028324.1"/>
</dbReference>
<dbReference type="InterPro" id="IPR050789">
    <property type="entry name" value="Diverse_Enzym_Activities"/>
</dbReference>
<proteinExistence type="predicted"/>
<dbReference type="Pfam" id="PF00144">
    <property type="entry name" value="Beta-lactamase"/>
    <property type="match status" value="1"/>
</dbReference>
<evidence type="ECO:0000256" key="1">
    <source>
        <dbReference type="SAM" id="SignalP"/>
    </source>
</evidence>
<dbReference type="InterPro" id="IPR012338">
    <property type="entry name" value="Beta-lactam/transpept-like"/>
</dbReference>
<dbReference type="AlphaFoldDB" id="A0A2R4CGI0"/>
<feature type="domain" description="Beta-lactamase-related" evidence="2">
    <location>
        <begin position="43"/>
        <end position="378"/>
    </location>
</feature>
<name>A0A2R4CGI0_9BURK</name>
<keyword evidence="4" id="KW-1185">Reference proteome</keyword>
<evidence type="ECO:0000313" key="3">
    <source>
        <dbReference type="EMBL" id="AVR98773.1"/>
    </source>
</evidence>
<dbReference type="PANTHER" id="PTHR43283">
    <property type="entry name" value="BETA-LACTAMASE-RELATED"/>
    <property type="match status" value="1"/>
</dbReference>
<dbReference type="SUPFAM" id="SSF56601">
    <property type="entry name" value="beta-lactamase/transpeptidase-like"/>
    <property type="match status" value="1"/>
</dbReference>
<organism evidence="3 4">
    <name type="scientific">Pseudoduganella armeniaca</name>
    <dbReference type="NCBI Taxonomy" id="2072590"/>
    <lineage>
        <taxon>Bacteria</taxon>
        <taxon>Pseudomonadati</taxon>
        <taxon>Pseudomonadota</taxon>
        <taxon>Betaproteobacteria</taxon>
        <taxon>Burkholderiales</taxon>
        <taxon>Oxalobacteraceae</taxon>
        <taxon>Telluria group</taxon>
        <taxon>Pseudoduganella</taxon>
    </lineage>
</organism>
<dbReference type="KEGG" id="masz:C9I28_26410"/>
<evidence type="ECO:0000313" key="4">
    <source>
        <dbReference type="Proteomes" id="UP000240505"/>
    </source>
</evidence>
<dbReference type="PANTHER" id="PTHR43283:SF3">
    <property type="entry name" value="BETA-LACTAMASE FAMILY PROTEIN (AFU_ORTHOLOGUE AFUA_5G07500)"/>
    <property type="match status" value="1"/>
</dbReference>
<dbReference type="Gene3D" id="3.40.710.10">
    <property type="entry name" value="DD-peptidase/beta-lactamase superfamily"/>
    <property type="match status" value="1"/>
</dbReference>
<feature type="chain" id="PRO_5015332961" description="Beta-lactamase-related domain-containing protein" evidence="1">
    <location>
        <begin position="23"/>
        <end position="400"/>
    </location>
</feature>
<accession>A0A2R4CGI0</accession>
<reference evidence="3 4" key="1">
    <citation type="submission" date="2018-03" db="EMBL/GenBank/DDBJ databases">
        <title>Massilia armeniaca sp. nov., isolated from desert soil.</title>
        <authorList>
            <person name="Huang H."/>
            <person name="Ren M."/>
        </authorList>
    </citation>
    <scope>NUCLEOTIDE SEQUENCE [LARGE SCALE GENOMIC DNA]</scope>
    <source>
        <strain evidence="3 4">ZMN-3</strain>
    </source>
</reference>
<dbReference type="OrthoDB" id="9801061at2"/>
<evidence type="ECO:0000259" key="2">
    <source>
        <dbReference type="Pfam" id="PF00144"/>
    </source>
</evidence>
<feature type="signal peptide" evidence="1">
    <location>
        <begin position="1"/>
        <end position="22"/>
    </location>
</feature>
<keyword evidence="1" id="KW-0732">Signal</keyword>
<sequence length="400" mass="43347">MKRLLSLLLVAAACGAAPSSRAAPLPEAAPQTQGIAPERLERLDRYLESSVARGDYLGAVALVLRHGRVVDWRAWGHRDLERREPLPRDAIFRIDAMTKAVTAAGVLMLMEEGRLNLDDPVAAYVPELRALRLADGKPPREVLTVRQLLAQTAGFGGDPSLEQAPDLDDYVRRLAALPLAAEPGTRFRDDAIGAVVAGRVIEAISGLRLDAFLHKRIFQPLGMRDTGFVLAPEQRGRLAAVSTTDADGQLVPAPAANGQRITPYLNGAIGLYATAEDYARFAQMLLDGGVLQGRMVLGRKSVELMMQNHLSHLAPPTWDQYGAEGYGLGGGVVLDLARRGRLGSLGQFGWTGAQSTWFTVDRQERLVAVLMLQHQPQKVLGDPGKPAARVTNLLYQALVR</sequence>
<protein>
    <recommendedName>
        <fullName evidence="2">Beta-lactamase-related domain-containing protein</fullName>
    </recommendedName>
</protein>
<dbReference type="EMBL" id="CP028324">
    <property type="protein sequence ID" value="AVR98773.1"/>
    <property type="molecule type" value="Genomic_DNA"/>
</dbReference>